<sequence length="535" mass="63683">MDKDTFLLRDTIKQIESSFTKDGWAIIYDSYDSRKDDQTLIYCCLVDSARIKKYKLDSNWGIQSGSEGKPSIFESYKNGKVITTYQTFSDKGIEPFLFSKYFSFNDGYDSYVDISEEFILYFKLYEKLQNKQSRQYYFIDELGELDEVIIVEPKKIRVKLKYLIEYISIRKMYLSICFDFMRLDQSNLKDMDIEPMDKNFQSDYYCYNHLIRPLDFEAGKNQSWIHGKVIISPKKGKSKGYHFDYENSQYATFITGYDNNGNEILQSCKREDEKYFILTYFKKEVLNKYYNDPTKYEVDGFHVKSNFFILKIDNNVADYVPVFLVELGMLPYKEQLHWKQYNIPPQKGISSTYYRTMIEGNWAQHPETPDLYFKYKYKKFNEKWEKKFGWKFYKPLAKEDEHLFTALHIPTSNNVKAFCEQILTIVKITIDRLNEAEFSKVIILDPKDRGITKLEKFLKVKEVEIPEMITFLRKLWDLRSGLLSHSFSNSNKDCKKAIEYFNLKGNNYAEVAKDIFIKSVFTLNTLENFLINDYK</sequence>
<evidence type="ECO:0000313" key="1">
    <source>
        <dbReference type="EMBL" id="RDC64797.1"/>
    </source>
</evidence>
<dbReference type="EMBL" id="QASA01000001">
    <property type="protein sequence ID" value="RDC64797.1"/>
    <property type="molecule type" value="Genomic_DNA"/>
</dbReference>
<name>A0A369QNG4_9BACT</name>
<keyword evidence="2" id="KW-1185">Reference proteome</keyword>
<dbReference type="AlphaFoldDB" id="A0A369QNG4"/>
<dbReference type="RefSeq" id="WP_115373897.1">
    <property type="nucleotide sequence ID" value="NZ_QASA01000001.1"/>
</dbReference>
<reference evidence="1 2" key="1">
    <citation type="submission" date="2018-04" db="EMBL/GenBank/DDBJ databases">
        <title>Adhaeribacter sp. HMF7616 genome sequencing and assembly.</title>
        <authorList>
            <person name="Kang H."/>
            <person name="Kang J."/>
            <person name="Cha I."/>
            <person name="Kim H."/>
            <person name="Joh K."/>
        </authorList>
    </citation>
    <scope>NUCLEOTIDE SEQUENCE [LARGE SCALE GENOMIC DNA]</scope>
    <source>
        <strain evidence="1 2">HMF7616</strain>
    </source>
</reference>
<evidence type="ECO:0000313" key="2">
    <source>
        <dbReference type="Proteomes" id="UP000253919"/>
    </source>
</evidence>
<gene>
    <name evidence="1" type="ORF">AHMF7616_03417</name>
</gene>
<protein>
    <submittedName>
        <fullName evidence="1">Uncharacterized protein</fullName>
    </submittedName>
</protein>
<proteinExistence type="predicted"/>
<dbReference type="Proteomes" id="UP000253919">
    <property type="component" value="Unassembled WGS sequence"/>
</dbReference>
<organism evidence="1 2">
    <name type="scientific">Adhaeribacter pallidiroseus</name>
    <dbReference type="NCBI Taxonomy" id="2072847"/>
    <lineage>
        <taxon>Bacteria</taxon>
        <taxon>Pseudomonadati</taxon>
        <taxon>Bacteroidota</taxon>
        <taxon>Cytophagia</taxon>
        <taxon>Cytophagales</taxon>
        <taxon>Hymenobacteraceae</taxon>
        <taxon>Adhaeribacter</taxon>
    </lineage>
</organism>
<dbReference type="OrthoDB" id="2375320at2"/>
<comment type="caution">
    <text evidence="1">The sequence shown here is derived from an EMBL/GenBank/DDBJ whole genome shotgun (WGS) entry which is preliminary data.</text>
</comment>
<accession>A0A369QNG4</accession>